<feature type="compositionally biased region" description="Basic and acidic residues" evidence="1">
    <location>
        <begin position="117"/>
        <end position="149"/>
    </location>
</feature>
<evidence type="ECO:0000313" key="4">
    <source>
        <dbReference type="EMBL" id="KAK4132412.1"/>
    </source>
</evidence>
<organism evidence="4 5">
    <name type="scientific">Trichocladium antarcticum</name>
    <dbReference type="NCBI Taxonomy" id="1450529"/>
    <lineage>
        <taxon>Eukaryota</taxon>
        <taxon>Fungi</taxon>
        <taxon>Dikarya</taxon>
        <taxon>Ascomycota</taxon>
        <taxon>Pezizomycotina</taxon>
        <taxon>Sordariomycetes</taxon>
        <taxon>Sordariomycetidae</taxon>
        <taxon>Sordariales</taxon>
        <taxon>Chaetomiaceae</taxon>
        <taxon>Trichocladium</taxon>
    </lineage>
</organism>
<accession>A0AAN6ZBR0</accession>
<dbReference type="PROSITE" id="PS51938">
    <property type="entry name" value="SUZ_C"/>
    <property type="match status" value="1"/>
</dbReference>
<evidence type="ECO:0000259" key="2">
    <source>
        <dbReference type="PROSITE" id="PS51673"/>
    </source>
</evidence>
<dbReference type="InterPro" id="IPR024771">
    <property type="entry name" value="SUZ"/>
</dbReference>
<sequence length="275" mass="30511">MGKSSNVPDAWDDDDWETQADRDMKEAPCAPDPDAPMTRAERLAKHAEEQRRLWESAEAPGEPTFLPTNNPVPLATPFKPAVKVLSRKPAPKMIARRDPITGLEQLTLQDDDEDEAEQKKQETPEEIRRRQQRELQEKQRRYEETRAKIFGESNPSSGQSTPGNVTPPEGRSSHRGRGRGRGGGGGGGRGRDRDNGRQDRRQPANPQPSSDTRELYDPSYSPKPGYNIQRRGGASPQLGSRSGTPREEDQIIRAPRGPDGSGKGFGFARRGAEQD</sequence>
<reference evidence="4" key="1">
    <citation type="journal article" date="2023" name="Mol. Phylogenet. Evol.">
        <title>Genome-scale phylogeny and comparative genomics of the fungal order Sordariales.</title>
        <authorList>
            <person name="Hensen N."/>
            <person name="Bonometti L."/>
            <person name="Westerberg I."/>
            <person name="Brannstrom I.O."/>
            <person name="Guillou S."/>
            <person name="Cros-Aarteil S."/>
            <person name="Calhoun S."/>
            <person name="Haridas S."/>
            <person name="Kuo A."/>
            <person name="Mondo S."/>
            <person name="Pangilinan J."/>
            <person name="Riley R."/>
            <person name="LaButti K."/>
            <person name="Andreopoulos B."/>
            <person name="Lipzen A."/>
            <person name="Chen C."/>
            <person name="Yan M."/>
            <person name="Daum C."/>
            <person name="Ng V."/>
            <person name="Clum A."/>
            <person name="Steindorff A."/>
            <person name="Ohm R.A."/>
            <person name="Martin F."/>
            <person name="Silar P."/>
            <person name="Natvig D.O."/>
            <person name="Lalanne C."/>
            <person name="Gautier V."/>
            <person name="Ament-Velasquez S.L."/>
            <person name="Kruys A."/>
            <person name="Hutchinson M.I."/>
            <person name="Powell A.J."/>
            <person name="Barry K."/>
            <person name="Miller A.N."/>
            <person name="Grigoriev I.V."/>
            <person name="Debuchy R."/>
            <person name="Gladieux P."/>
            <person name="Hiltunen Thoren M."/>
            <person name="Johannesson H."/>
        </authorList>
    </citation>
    <scope>NUCLEOTIDE SEQUENCE</scope>
    <source>
        <strain evidence="4">CBS 123565</strain>
    </source>
</reference>
<feature type="domain" description="SUZ" evidence="2">
    <location>
        <begin position="71"/>
        <end position="154"/>
    </location>
</feature>
<feature type="domain" description="SUZ-C" evidence="3">
    <location>
        <begin position="222"/>
        <end position="269"/>
    </location>
</feature>
<protein>
    <recommendedName>
        <fullName evidence="6">SUZ domain-containing protein</fullName>
    </recommendedName>
</protein>
<feature type="compositionally biased region" description="Basic and acidic residues" evidence="1">
    <location>
        <begin position="39"/>
        <end position="55"/>
    </location>
</feature>
<dbReference type="InterPro" id="IPR024642">
    <property type="entry name" value="SUZ-C"/>
</dbReference>
<reference evidence="4" key="2">
    <citation type="submission" date="2023-05" db="EMBL/GenBank/DDBJ databases">
        <authorList>
            <consortium name="Lawrence Berkeley National Laboratory"/>
            <person name="Steindorff A."/>
            <person name="Hensen N."/>
            <person name="Bonometti L."/>
            <person name="Westerberg I."/>
            <person name="Brannstrom I.O."/>
            <person name="Guillou S."/>
            <person name="Cros-Aarteil S."/>
            <person name="Calhoun S."/>
            <person name="Haridas S."/>
            <person name="Kuo A."/>
            <person name="Mondo S."/>
            <person name="Pangilinan J."/>
            <person name="Riley R."/>
            <person name="Labutti K."/>
            <person name="Andreopoulos B."/>
            <person name="Lipzen A."/>
            <person name="Chen C."/>
            <person name="Yanf M."/>
            <person name="Daum C."/>
            <person name="Ng V."/>
            <person name="Clum A."/>
            <person name="Ohm R."/>
            <person name="Martin F."/>
            <person name="Silar P."/>
            <person name="Natvig D."/>
            <person name="Lalanne C."/>
            <person name="Gautier V."/>
            <person name="Ament-Velasquez S.L."/>
            <person name="Kruys A."/>
            <person name="Hutchinson M.I."/>
            <person name="Powell A.J."/>
            <person name="Barry K."/>
            <person name="Miller A.N."/>
            <person name="Grigoriev I.V."/>
            <person name="Debuchy R."/>
            <person name="Gladieux P."/>
            <person name="Thoren M.H."/>
            <person name="Johannesson H."/>
        </authorList>
    </citation>
    <scope>NUCLEOTIDE SEQUENCE</scope>
    <source>
        <strain evidence="4">CBS 123565</strain>
    </source>
</reference>
<dbReference type="Proteomes" id="UP001304895">
    <property type="component" value="Unassembled WGS sequence"/>
</dbReference>
<feature type="compositionally biased region" description="Polar residues" evidence="1">
    <location>
        <begin position="153"/>
        <end position="164"/>
    </location>
</feature>
<comment type="caution">
    <text evidence="4">The sequence shown here is derived from an EMBL/GenBank/DDBJ whole genome shotgun (WGS) entry which is preliminary data.</text>
</comment>
<evidence type="ECO:0000259" key="3">
    <source>
        <dbReference type="PROSITE" id="PS51938"/>
    </source>
</evidence>
<keyword evidence="5" id="KW-1185">Reference proteome</keyword>
<feature type="compositionally biased region" description="Basic and acidic residues" evidence="1">
    <location>
        <begin position="189"/>
        <end position="202"/>
    </location>
</feature>
<proteinExistence type="predicted"/>
<evidence type="ECO:0000313" key="5">
    <source>
        <dbReference type="Proteomes" id="UP001304895"/>
    </source>
</evidence>
<dbReference type="AlphaFoldDB" id="A0AAN6ZBR0"/>
<gene>
    <name evidence="4" type="ORF">BT67DRAFT_385805</name>
</gene>
<name>A0AAN6ZBR0_9PEZI</name>
<feature type="region of interest" description="Disordered" evidence="1">
    <location>
        <begin position="88"/>
        <end position="275"/>
    </location>
</feature>
<feature type="region of interest" description="Disordered" evidence="1">
    <location>
        <begin position="1"/>
        <end position="76"/>
    </location>
</feature>
<evidence type="ECO:0000256" key="1">
    <source>
        <dbReference type="SAM" id="MobiDB-lite"/>
    </source>
</evidence>
<evidence type="ECO:0008006" key="6">
    <source>
        <dbReference type="Google" id="ProtNLM"/>
    </source>
</evidence>
<dbReference type="PROSITE" id="PS51673">
    <property type="entry name" value="SUZ"/>
    <property type="match status" value="1"/>
</dbReference>
<dbReference type="EMBL" id="MU853418">
    <property type="protein sequence ID" value="KAK4132412.1"/>
    <property type="molecule type" value="Genomic_DNA"/>
</dbReference>